<evidence type="ECO:0000259" key="2">
    <source>
        <dbReference type="Pfam" id="PF25576"/>
    </source>
</evidence>
<name>A0A4Z2GWA5_9TELE</name>
<dbReference type="InterPro" id="IPR057987">
    <property type="entry name" value="TPR_RNF123/RKP"/>
</dbReference>
<comment type="caution">
    <text evidence="3">The sequence shown here is derived from an EMBL/GenBank/DDBJ whole genome shotgun (WGS) entry which is preliminary data.</text>
</comment>
<proteinExistence type="predicted"/>
<reference evidence="3 4" key="1">
    <citation type="submission" date="2019-03" db="EMBL/GenBank/DDBJ databases">
        <title>First draft genome of Liparis tanakae, snailfish: a comprehensive survey of snailfish specific genes.</title>
        <authorList>
            <person name="Kim W."/>
            <person name="Song I."/>
            <person name="Jeong J.-H."/>
            <person name="Kim D."/>
            <person name="Kim S."/>
            <person name="Ryu S."/>
            <person name="Song J.Y."/>
            <person name="Lee S.K."/>
        </authorList>
    </citation>
    <scope>NUCLEOTIDE SEQUENCE [LARGE SCALE GENOMIC DNA]</scope>
    <source>
        <tissue evidence="3">Muscle</tissue>
    </source>
</reference>
<evidence type="ECO:0000313" key="4">
    <source>
        <dbReference type="Proteomes" id="UP000314294"/>
    </source>
</evidence>
<sequence>MEQSSPQWDDEHICSPNNVQHPTQQCNTALQKQSALIRRDAAAASRRLMRHMAELLSVDKEMAASFLNSVLNQLNWAFSEFIGMIQEGTFETVLHFLSQIQQAAERPERNFVDTRQLKWLGNVLLGNAACMNGAAVPHLSATEDHKHTSTAAGGHFVFVDATRSRQNAVKTPRGSPPGSRTGSVEEARFCRGGSVLLRRLGSVEEARFRL</sequence>
<accession>A0A4Z2GWA5</accession>
<organism evidence="3 4">
    <name type="scientific">Liparis tanakae</name>
    <name type="common">Tanaka's snailfish</name>
    <dbReference type="NCBI Taxonomy" id="230148"/>
    <lineage>
        <taxon>Eukaryota</taxon>
        <taxon>Metazoa</taxon>
        <taxon>Chordata</taxon>
        <taxon>Craniata</taxon>
        <taxon>Vertebrata</taxon>
        <taxon>Euteleostomi</taxon>
        <taxon>Actinopterygii</taxon>
        <taxon>Neopterygii</taxon>
        <taxon>Teleostei</taxon>
        <taxon>Neoteleostei</taxon>
        <taxon>Acanthomorphata</taxon>
        <taxon>Eupercaria</taxon>
        <taxon>Perciformes</taxon>
        <taxon>Cottioidei</taxon>
        <taxon>Cottales</taxon>
        <taxon>Liparidae</taxon>
        <taxon>Liparis</taxon>
    </lineage>
</organism>
<dbReference type="AlphaFoldDB" id="A0A4Z2GWA5"/>
<dbReference type="Pfam" id="PF25576">
    <property type="entry name" value="TPR_RNF123"/>
    <property type="match status" value="1"/>
</dbReference>
<protein>
    <submittedName>
        <fullName evidence="3">E3 ubiquitin-protein ligase RNF123</fullName>
    </submittedName>
</protein>
<evidence type="ECO:0000313" key="3">
    <source>
        <dbReference type="EMBL" id="TNN56854.1"/>
    </source>
</evidence>
<dbReference type="OrthoDB" id="258495at2759"/>
<feature type="region of interest" description="Disordered" evidence="1">
    <location>
        <begin position="165"/>
        <end position="185"/>
    </location>
</feature>
<dbReference type="EMBL" id="SRLO01000419">
    <property type="protein sequence ID" value="TNN56854.1"/>
    <property type="molecule type" value="Genomic_DNA"/>
</dbReference>
<dbReference type="Proteomes" id="UP000314294">
    <property type="component" value="Unassembled WGS sequence"/>
</dbReference>
<evidence type="ECO:0000256" key="1">
    <source>
        <dbReference type="SAM" id="MobiDB-lite"/>
    </source>
</evidence>
<keyword evidence="4" id="KW-1185">Reference proteome</keyword>
<gene>
    <name evidence="3" type="primary">RNF123_0</name>
    <name evidence="3" type="ORF">EYF80_032950</name>
</gene>
<feature type="region of interest" description="Disordered" evidence="1">
    <location>
        <begin position="1"/>
        <end position="20"/>
    </location>
</feature>
<feature type="domain" description="E3 ubiquitin-protein ligase RNF123/RKP TPR repeat" evidence="2">
    <location>
        <begin position="64"/>
        <end position="119"/>
    </location>
</feature>